<gene>
    <name evidence="8" type="ORF">Q4Q39_02075</name>
</gene>
<keyword evidence="5" id="KW-0998">Cell outer membrane</keyword>
<organism evidence="8 9">
    <name type="scientific">Flavivirga amylovorans</name>
    <dbReference type="NCBI Taxonomy" id="870486"/>
    <lineage>
        <taxon>Bacteria</taxon>
        <taxon>Pseudomonadati</taxon>
        <taxon>Bacteroidota</taxon>
        <taxon>Flavobacteriia</taxon>
        <taxon>Flavobacteriales</taxon>
        <taxon>Flavobacteriaceae</taxon>
        <taxon>Flavivirga</taxon>
    </lineage>
</organism>
<dbReference type="EMBL" id="JAUOEM010000001">
    <property type="protein sequence ID" value="MDO5986179.1"/>
    <property type="molecule type" value="Genomic_DNA"/>
</dbReference>
<dbReference type="Gene3D" id="1.25.40.390">
    <property type="match status" value="1"/>
</dbReference>
<reference evidence="8" key="1">
    <citation type="submission" date="2023-07" db="EMBL/GenBank/DDBJ databases">
        <title>Two novel species in the genus Flavivirga.</title>
        <authorList>
            <person name="Kwon K."/>
        </authorList>
    </citation>
    <scope>NUCLEOTIDE SEQUENCE</scope>
    <source>
        <strain evidence="8">KACC 14157</strain>
    </source>
</reference>
<comment type="subcellular location">
    <subcellularLocation>
        <location evidence="1">Cell outer membrane</location>
    </subcellularLocation>
</comment>
<dbReference type="RefSeq" id="WP_303280700.1">
    <property type="nucleotide sequence ID" value="NZ_BAABCZ010000016.1"/>
</dbReference>
<dbReference type="InterPro" id="IPR012944">
    <property type="entry name" value="SusD_RagB_dom"/>
</dbReference>
<evidence type="ECO:0000256" key="2">
    <source>
        <dbReference type="ARBA" id="ARBA00006275"/>
    </source>
</evidence>
<comment type="caution">
    <text evidence="8">The sequence shown here is derived from an EMBL/GenBank/DDBJ whole genome shotgun (WGS) entry which is preliminary data.</text>
</comment>
<evidence type="ECO:0000256" key="4">
    <source>
        <dbReference type="ARBA" id="ARBA00023136"/>
    </source>
</evidence>
<keyword evidence="3" id="KW-0732">Signal</keyword>
<comment type="similarity">
    <text evidence="2">Belongs to the SusD family.</text>
</comment>
<dbReference type="PROSITE" id="PS51257">
    <property type="entry name" value="PROKAR_LIPOPROTEIN"/>
    <property type="match status" value="1"/>
</dbReference>
<dbReference type="InterPro" id="IPR033985">
    <property type="entry name" value="SusD-like_N"/>
</dbReference>
<proteinExistence type="inferred from homology"/>
<feature type="domain" description="RagB/SusD" evidence="6">
    <location>
        <begin position="391"/>
        <end position="576"/>
    </location>
</feature>
<evidence type="ECO:0000259" key="6">
    <source>
        <dbReference type="Pfam" id="PF07980"/>
    </source>
</evidence>
<evidence type="ECO:0000259" key="7">
    <source>
        <dbReference type="Pfam" id="PF14322"/>
    </source>
</evidence>
<evidence type="ECO:0000256" key="1">
    <source>
        <dbReference type="ARBA" id="ARBA00004442"/>
    </source>
</evidence>
<dbReference type="Pfam" id="PF14322">
    <property type="entry name" value="SusD-like_3"/>
    <property type="match status" value="1"/>
</dbReference>
<evidence type="ECO:0000313" key="8">
    <source>
        <dbReference type="EMBL" id="MDO5986179.1"/>
    </source>
</evidence>
<keyword evidence="4" id="KW-0472">Membrane</keyword>
<keyword evidence="9" id="KW-1185">Reference proteome</keyword>
<evidence type="ECO:0000256" key="3">
    <source>
        <dbReference type="ARBA" id="ARBA00022729"/>
    </source>
</evidence>
<name>A0ABT8WWW6_9FLAO</name>
<dbReference type="Pfam" id="PF07980">
    <property type="entry name" value="SusD_RagB"/>
    <property type="match status" value="1"/>
</dbReference>
<dbReference type="InterPro" id="IPR011990">
    <property type="entry name" value="TPR-like_helical_dom_sf"/>
</dbReference>
<protein>
    <submittedName>
        <fullName evidence="8">RagB/SusD family nutrient uptake outer membrane protein</fullName>
    </submittedName>
</protein>
<accession>A0ABT8WWW6</accession>
<evidence type="ECO:0000313" key="9">
    <source>
        <dbReference type="Proteomes" id="UP001176891"/>
    </source>
</evidence>
<dbReference type="Proteomes" id="UP001176891">
    <property type="component" value="Unassembled WGS sequence"/>
</dbReference>
<sequence length="577" mass="65161">MKKIIILLTLTVVWTTFYSCDEYLDVENPNSTVTNSDPQNLLFAAYAELQDEDVLGIAFESLRSDVGRIGPLVTSNANDFPYTTFYNQDISNPAIDERLEGKWNAHYKGILQANVTLDRLNQLEEENGSLTEVQEYQKAQARCLRGMYHFFLHSVFNEGKIIIQDAPVVLNTAFKSLSTSQEVIDFFRADLEYAFENLFEAEDTANGFVSKGFAATLLGKSYLYEGNYTQAIQWLTNPSIQGQYSLLSGNAAVNMFSESQEFSNESIFELAYNVNDLTGESILGNTTNHVTRETAPPTAVRFRRPTLRVNDISGGGQGVSYLTPPYWLTIAYTSEEIDPTDNRNTVNGELRPVSLRTSAMIAVPQDIITEYYERDFAALAVFFGRGYASFYKKYTNHDIIDQEIPGNNNRELRSGKNIMVARYAEVVLMLAECYIEENMLPEAVTEIESIRSRWGLRSLTDIGVDVNSQEALRNHLRFVEKPLELSAEGFSIRAIDLRRWGIGSARYADLQARSYNFTEFTFEVPDGQTAPTPQIDNLIVEDPSGDFIDYDGISYDTTNNGWLPLPQQERTLNNNID</sequence>
<dbReference type="SUPFAM" id="SSF48452">
    <property type="entry name" value="TPR-like"/>
    <property type="match status" value="1"/>
</dbReference>
<evidence type="ECO:0000256" key="5">
    <source>
        <dbReference type="ARBA" id="ARBA00023237"/>
    </source>
</evidence>
<feature type="domain" description="SusD-like N-terminal" evidence="7">
    <location>
        <begin position="22"/>
        <end position="201"/>
    </location>
</feature>